<dbReference type="InterPro" id="IPR018712">
    <property type="entry name" value="Tle1-like_cat"/>
</dbReference>
<dbReference type="Pfam" id="PF09994">
    <property type="entry name" value="T6SS_Tle1-like_cat"/>
    <property type="match status" value="2"/>
</dbReference>
<name>A0A175WFP9_9PEZI</name>
<protein>
    <recommendedName>
        <fullName evidence="2">T6SS Phospholipase effector Tle1-like catalytic domain-containing protein</fullName>
    </recommendedName>
</protein>
<organism evidence="3 4">
    <name type="scientific">Madurella mycetomatis</name>
    <dbReference type="NCBI Taxonomy" id="100816"/>
    <lineage>
        <taxon>Eukaryota</taxon>
        <taxon>Fungi</taxon>
        <taxon>Dikarya</taxon>
        <taxon>Ascomycota</taxon>
        <taxon>Pezizomycotina</taxon>
        <taxon>Sordariomycetes</taxon>
        <taxon>Sordariomycetidae</taxon>
        <taxon>Sordariales</taxon>
        <taxon>Sordariales incertae sedis</taxon>
        <taxon>Madurella</taxon>
    </lineage>
</organism>
<reference evidence="3 4" key="1">
    <citation type="journal article" date="2016" name="Genome Announc.">
        <title>Genome Sequence of Madurella mycetomatis mm55, Isolated from a Human Mycetoma Case in Sudan.</title>
        <authorList>
            <person name="Smit S."/>
            <person name="Derks M.F."/>
            <person name="Bervoets S."/>
            <person name="Fahal A."/>
            <person name="van Leeuwen W."/>
            <person name="van Belkum A."/>
            <person name="van de Sande W.W."/>
        </authorList>
    </citation>
    <scope>NUCLEOTIDE SEQUENCE [LARGE SCALE GENOMIC DNA]</scope>
    <source>
        <strain evidence="4">mm55</strain>
    </source>
</reference>
<dbReference type="AlphaFoldDB" id="A0A175WFP9"/>
<accession>A0A175WFP9</accession>
<dbReference type="STRING" id="100816.A0A175WFP9"/>
<dbReference type="VEuPathDB" id="FungiDB:MMYC01_201223"/>
<dbReference type="InterPro" id="IPR029058">
    <property type="entry name" value="AB_hydrolase_fold"/>
</dbReference>
<dbReference type="PANTHER" id="PTHR33840:SF1">
    <property type="entry name" value="TLE1 PHOSPHOLIPASE DOMAIN-CONTAINING PROTEIN"/>
    <property type="match status" value="1"/>
</dbReference>
<feature type="domain" description="T6SS Phospholipase effector Tle1-like catalytic" evidence="2">
    <location>
        <begin position="19"/>
        <end position="153"/>
    </location>
</feature>
<comment type="caution">
    <text evidence="3">The sequence shown here is derived from an EMBL/GenBank/DDBJ whole genome shotgun (WGS) entry which is preliminary data.</text>
</comment>
<dbReference type="SUPFAM" id="SSF53474">
    <property type="entry name" value="alpha/beta-Hydrolases"/>
    <property type="match status" value="1"/>
</dbReference>
<keyword evidence="4" id="KW-1185">Reference proteome</keyword>
<evidence type="ECO:0000313" key="4">
    <source>
        <dbReference type="Proteomes" id="UP000078237"/>
    </source>
</evidence>
<feature type="compositionally biased region" description="Polar residues" evidence="1">
    <location>
        <begin position="334"/>
        <end position="346"/>
    </location>
</feature>
<dbReference type="OrthoDB" id="3057168at2759"/>
<dbReference type="Proteomes" id="UP000078237">
    <property type="component" value="Unassembled WGS sequence"/>
</dbReference>
<feature type="domain" description="T6SS Phospholipase effector Tle1-like catalytic" evidence="2">
    <location>
        <begin position="171"/>
        <end position="259"/>
    </location>
</feature>
<gene>
    <name evidence="3" type="ORF">MMYC01_201223</name>
</gene>
<dbReference type="PANTHER" id="PTHR33840">
    <property type="match status" value="1"/>
</dbReference>
<sequence>MASPLDPEQGRTNRPGPPKRLIVCCDGTWMDSLGTKGAPPSNVTRLSRVLCRTCSDGTHQVINYFPGVGTANAIDRFTGGAFGMGLDQDIREVYNFVCANYVDGDSIILVGFSRGAFTARSVADMIASVGLLTPAGLDRFHAIFDDYEDMGNPTRNTGDYLVPGLPEYDGSYGQAKIEWESIRMLRFTNTQISNKVENAFQALALDEPRYAFRPSLWERVPGGTTNLKQVWFPGNHSNVGGGWHDQQIADITLAWMCDQLSTIGVEFNFPRMTSLFLDTLRFSAAHPFPFASPRKASSLLPVPLPNIDSMKSLLPRSVSKLVRNRNGDTRKRLSNGTSTHITSTNGPLPWANPAVYQSPYHHQHHRPRRDTSECTYHCPPRASGPDSDSDPCTHPPPSISPTHLLRAGARPWGLGMLRGSTSVVTTMAGKTVRRPGLVLRVDETTNEDTGEPLVGTNERIHSCVRVRLACGGLGLDDAGAWMCRALLGGEKVEKGRGAWRLERGSALSEREEREVVARVKGLAGREMSLKGGEYPAGVLYPVGEHDHAWRWVYTGRADGEGSSRIPQALVLPEEPLVGYWERYLLGLAAGEADVWMYAQRGFRG</sequence>
<evidence type="ECO:0000259" key="2">
    <source>
        <dbReference type="Pfam" id="PF09994"/>
    </source>
</evidence>
<evidence type="ECO:0000256" key="1">
    <source>
        <dbReference type="SAM" id="MobiDB-lite"/>
    </source>
</evidence>
<proteinExistence type="predicted"/>
<evidence type="ECO:0000313" key="3">
    <source>
        <dbReference type="EMBL" id="KXX82476.1"/>
    </source>
</evidence>
<dbReference type="EMBL" id="LCTW02000013">
    <property type="protein sequence ID" value="KXX82476.1"/>
    <property type="molecule type" value="Genomic_DNA"/>
</dbReference>
<feature type="region of interest" description="Disordered" evidence="1">
    <location>
        <begin position="324"/>
        <end position="402"/>
    </location>
</feature>